<evidence type="ECO:0000313" key="1">
    <source>
        <dbReference type="EMBL" id="KAG5536018.1"/>
    </source>
</evidence>
<gene>
    <name evidence="1" type="ORF">RHGRI_023718</name>
</gene>
<evidence type="ECO:0000313" key="2">
    <source>
        <dbReference type="Proteomes" id="UP000823749"/>
    </source>
</evidence>
<comment type="caution">
    <text evidence="1">The sequence shown here is derived from an EMBL/GenBank/DDBJ whole genome shotgun (WGS) entry which is preliminary data.</text>
</comment>
<organism evidence="1 2">
    <name type="scientific">Rhododendron griersonianum</name>
    <dbReference type="NCBI Taxonomy" id="479676"/>
    <lineage>
        <taxon>Eukaryota</taxon>
        <taxon>Viridiplantae</taxon>
        <taxon>Streptophyta</taxon>
        <taxon>Embryophyta</taxon>
        <taxon>Tracheophyta</taxon>
        <taxon>Spermatophyta</taxon>
        <taxon>Magnoliopsida</taxon>
        <taxon>eudicotyledons</taxon>
        <taxon>Gunneridae</taxon>
        <taxon>Pentapetalae</taxon>
        <taxon>asterids</taxon>
        <taxon>Ericales</taxon>
        <taxon>Ericaceae</taxon>
        <taxon>Ericoideae</taxon>
        <taxon>Rhodoreae</taxon>
        <taxon>Rhododendron</taxon>
    </lineage>
</organism>
<protein>
    <submittedName>
        <fullName evidence="1">Uncharacterized protein</fullName>
    </submittedName>
</protein>
<name>A0AAV6J5R4_9ERIC</name>
<sequence>MASRIWIIAIENLQLNASHFNQFLNALELYFLDYILVIISPTLEFQIIIFDMEDVEKVYEWF</sequence>
<dbReference type="Proteomes" id="UP000823749">
    <property type="component" value="Chromosome 8"/>
</dbReference>
<dbReference type="AlphaFoldDB" id="A0AAV6J5R4"/>
<proteinExistence type="predicted"/>
<dbReference type="EMBL" id="JACTNZ010000008">
    <property type="protein sequence ID" value="KAG5536018.1"/>
    <property type="molecule type" value="Genomic_DNA"/>
</dbReference>
<keyword evidence="2" id="KW-1185">Reference proteome</keyword>
<reference evidence="1" key="1">
    <citation type="submission" date="2020-08" db="EMBL/GenBank/DDBJ databases">
        <title>Plant Genome Project.</title>
        <authorList>
            <person name="Zhang R.-G."/>
        </authorList>
    </citation>
    <scope>NUCLEOTIDE SEQUENCE</scope>
    <source>
        <strain evidence="1">WSP0</strain>
        <tissue evidence="1">Leaf</tissue>
    </source>
</reference>
<accession>A0AAV6J5R4</accession>